<feature type="region of interest" description="Disordered" evidence="1">
    <location>
        <begin position="306"/>
        <end position="335"/>
    </location>
</feature>
<feature type="chain" id="PRO_5036472400" evidence="2">
    <location>
        <begin position="24"/>
        <end position="703"/>
    </location>
</feature>
<evidence type="ECO:0000256" key="1">
    <source>
        <dbReference type="SAM" id="MobiDB-lite"/>
    </source>
</evidence>
<keyword evidence="4" id="KW-1185">Reference proteome</keyword>
<reference evidence="3" key="1">
    <citation type="submission" date="2020-07" db="EMBL/GenBank/DDBJ databases">
        <title>Multicomponent nature underlies the extraordinary mechanical properties of spider dragline silk.</title>
        <authorList>
            <person name="Kono N."/>
            <person name="Nakamura H."/>
            <person name="Mori M."/>
            <person name="Yoshida Y."/>
            <person name="Ohtoshi R."/>
            <person name="Malay A.D."/>
            <person name="Moran D.A.P."/>
            <person name="Tomita M."/>
            <person name="Numata K."/>
            <person name="Arakawa K."/>
        </authorList>
    </citation>
    <scope>NUCLEOTIDE SEQUENCE</scope>
</reference>
<protein>
    <submittedName>
        <fullName evidence="3">Uncharacterized protein</fullName>
    </submittedName>
</protein>
<name>A0A8X6LI42_TRICU</name>
<organism evidence="3 4">
    <name type="scientific">Trichonephila clavata</name>
    <name type="common">Joro spider</name>
    <name type="synonym">Nephila clavata</name>
    <dbReference type="NCBI Taxonomy" id="2740835"/>
    <lineage>
        <taxon>Eukaryota</taxon>
        <taxon>Metazoa</taxon>
        <taxon>Ecdysozoa</taxon>
        <taxon>Arthropoda</taxon>
        <taxon>Chelicerata</taxon>
        <taxon>Arachnida</taxon>
        <taxon>Araneae</taxon>
        <taxon>Araneomorphae</taxon>
        <taxon>Entelegynae</taxon>
        <taxon>Araneoidea</taxon>
        <taxon>Nephilidae</taxon>
        <taxon>Trichonephila</taxon>
    </lineage>
</organism>
<feature type="compositionally biased region" description="Low complexity" evidence="1">
    <location>
        <begin position="495"/>
        <end position="509"/>
    </location>
</feature>
<dbReference type="Proteomes" id="UP000887116">
    <property type="component" value="Unassembled WGS sequence"/>
</dbReference>
<dbReference type="OrthoDB" id="6437938at2759"/>
<evidence type="ECO:0000313" key="4">
    <source>
        <dbReference type="Proteomes" id="UP000887116"/>
    </source>
</evidence>
<comment type="caution">
    <text evidence="3">The sequence shown here is derived from an EMBL/GenBank/DDBJ whole genome shotgun (WGS) entry which is preliminary data.</text>
</comment>
<proteinExistence type="predicted"/>
<dbReference type="EMBL" id="BMAO01016515">
    <property type="protein sequence ID" value="GFR09192.1"/>
    <property type="molecule type" value="Genomic_DNA"/>
</dbReference>
<feature type="compositionally biased region" description="Low complexity" evidence="1">
    <location>
        <begin position="309"/>
        <end position="322"/>
    </location>
</feature>
<feature type="region of interest" description="Disordered" evidence="1">
    <location>
        <begin position="493"/>
        <end position="514"/>
    </location>
</feature>
<feature type="signal peptide" evidence="2">
    <location>
        <begin position="1"/>
        <end position="23"/>
    </location>
</feature>
<feature type="compositionally biased region" description="Basic and acidic residues" evidence="1">
    <location>
        <begin position="323"/>
        <end position="332"/>
    </location>
</feature>
<sequence>MYYLRCFSLVMWCFGQMLTAAGGQYFSNKNGYPFQNDLFNEWTLKNETHQRNPFHNIYVIKGPQGESQRVHYAIDDYGVRANIFTKHAQPESDTSSFGIGSQEPPTKLISDFRKMTPLQTQVQTPTDVISFVREKNHFPEITNFSSSKLSATHPDINITLNKDSKMSGIDQLTRKFSSSFSTKKALKQPIILNSSLGMKSINDSSFSVTHPPHQYFVRANLPNANINLQNSSSRYLPITDSKVDANDEKENVTEFKTGIDIPIKEYSGNVGSIEESDSVAPPMITDTVSNDSSVIVLTNSLSSVEEWESTPSSTMEMTSENSTRPHLEKDFNSTKNATNYNPVTFEPAYIGNQSLLTIQLNNSFANSKLGEENSNNVSMEVTTLSPPILSKNIAYSEYSSHNSVIQDEVYLSLLNSTVNGTNMNEPVKYNMKNWTESDQFSEILLPMLEEDNQSMKRNKTIAKLNNILTTDEIKSPENVTNITNFHPTETIEAKSNSSSQVNHNNSSPSVENISNLNRQPSEFQMEIVEEVSPSNETSFWEVINRNTNETSKDNVILTSNHAKNMKLGNHNKQSLQERVDKGIISVNDINNPLFTNQSTLTESIPELDNIFDRKSSEISQTNKIEFNKMKTSEYSAPPIFDSIDNRNIGYITDLANKVRLYPKELNNTLKVKNAFLKLWRGKSGVKIEPFGVNKAYKMIPVLQ</sequence>
<dbReference type="AlphaFoldDB" id="A0A8X6LI42"/>
<gene>
    <name evidence="3" type="primary">NCL1_13145</name>
    <name evidence="3" type="ORF">TNCT_523671</name>
</gene>
<keyword evidence="2" id="KW-0732">Signal</keyword>
<evidence type="ECO:0000256" key="2">
    <source>
        <dbReference type="SAM" id="SignalP"/>
    </source>
</evidence>
<evidence type="ECO:0000313" key="3">
    <source>
        <dbReference type="EMBL" id="GFR09192.1"/>
    </source>
</evidence>
<accession>A0A8X6LI42</accession>